<name>A0ABP0CCF3_9PEZI</name>
<proteinExistence type="predicted"/>
<keyword evidence="2" id="KW-1185">Reference proteome</keyword>
<organism evidence="1 2">
    <name type="scientific">Sporothrix curviconia</name>
    <dbReference type="NCBI Taxonomy" id="1260050"/>
    <lineage>
        <taxon>Eukaryota</taxon>
        <taxon>Fungi</taxon>
        <taxon>Dikarya</taxon>
        <taxon>Ascomycota</taxon>
        <taxon>Pezizomycotina</taxon>
        <taxon>Sordariomycetes</taxon>
        <taxon>Sordariomycetidae</taxon>
        <taxon>Ophiostomatales</taxon>
        <taxon>Ophiostomataceae</taxon>
        <taxon>Sporothrix</taxon>
    </lineage>
</organism>
<gene>
    <name evidence="1" type="ORF">SCUCBS95973_007318</name>
</gene>
<evidence type="ECO:0000313" key="2">
    <source>
        <dbReference type="Proteomes" id="UP001642405"/>
    </source>
</evidence>
<evidence type="ECO:0000313" key="1">
    <source>
        <dbReference type="EMBL" id="CAK7229707.1"/>
    </source>
</evidence>
<dbReference type="Proteomes" id="UP001642405">
    <property type="component" value="Unassembled WGS sequence"/>
</dbReference>
<protein>
    <submittedName>
        <fullName evidence="1">Uncharacterized protein</fullName>
    </submittedName>
</protein>
<accession>A0ABP0CCF3</accession>
<comment type="caution">
    <text evidence="1">The sequence shown here is derived from an EMBL/GenBank/DDBJ whole genome shotgun (WGS) entry which is preliminary data.</text>
</comment>
<dbReference type="EMBL" id="CAWUHB010000050">
    <property type="protein sequence ID" value="CAK7229707.1"/>
    <property type="molecule type" value="Genomic_DNA"/>
</dbReference>
<sequence>MAILAVANVSMPSPYLAQVATQDVNVGPAVINPDVVNVVFVLPTNTETDLRLHNVAIPLAFAINYDATLTSIKAVEIAYSISNKEAPASPLETQQVRCDLDEQFSKELKRSVGDDSTRDDDKSADDKALRVARFLTTVVKLNPFVIQFNVSFLFPPEEDMSVGMLSLCFDEKNGKDETQNYTVSAQAAKTHYKFVTEGGGTVPFVILANSHRLEKRDVSVPSFCWSCFMGDSDSAARGRCQIPRALLSLTLGVMVCLCEPGGSFGLGDGDADWDRRDECI</sequence>
<reference evidence="1 2" key="1">
    <citation type="submission" date="2024-01" db="EMBL/GenBank/DDBJ databases">
        <authorList>
            <person name="Allen C."/>
            <person name="Tagirdzhanova G."/>
        </authorList>
    </citation>
    <scope>NUCLEOTIDE SEQUENCE [LARGE SCALE GENOMIC DNA]</scope>
</reference>